<keyword evidence="3" id="KW-1185">Reference proteome</keyword>
<gene>
    <name evidence="2" type="ORF">Tsubulata_022059</name>
</gene>
<evidence type="ECO:0000256" key="1">
    <source>
        <dbReference type="SAM" id="MobiDB-lite"/>
    </source>
</evidence>
<dbReference type="AlphaFoldDB" id="A0A9Q0JEA4"/>
<dbReference type="Proteomes" id="UP001141552">
    <property type="component" value="Unassembled WGS sequence"/>
</dbReference>
<sequence>TTNTPTEPNTTATEDSSPAPSSASSRTPSTASSPVVLPLIGSLSSSVPSTGSLPHIRLLLLLYRPSRREARQPLTDGQSLSTITVRCWPSSDYFVKGSY</sequence>
<reference evidence="2" key="1">
    <citation type="submission" date="2022-02" db="EMBL/GenBank/DDBJ databases">
        <authorList>
            <person name="Henning P.M."/>
            <person name="McCubbin A.G."/>
            <person name="Shore J.S."/>
        </authorList>
    </citation>
    <scope>NUCLEOTIDE SEQUENCE</scope>
    <source>
        <strain evidence="2">F60SS</strain>
        <tissue evidence="2">Leaves</tissue>
    </source>
</reference>
<proteinExistence type="predicted"/>
<feature type="non-terminal residue" evidence="2">
    <location>
        <position position="1"/>
    </location>
</feature>
<accession>A0A9Q0JEA4</accession>
<feature type="region of interest" description="Disordered" evidence="1">
    <location>
        <begin position="1"/>
        <end position="35"/>
    </location>
</feature>
<name>A0A9Q0JEA4_9ROSI</name>
<evidence type="ECO:0000313" key="2">
    <source>
        <dbReference type="EMBL" id="KAJ4838438.1"/>
    </source>
</evidence>
<reference evidence="2" key="2">
    <citation type="journal article" date="2023" name="Plants (Basel)">
        <title>Annotation of the Turnera subulata (Passifloraceae) Draft Genome Reveals the S-Locus Evolved after the Divergence of Turneroideae from Passifloroideae in a Stepwise Manner.</title>
        <authorList>
            <person name="Henning P.M."/>
            <person name="Roalson E.H."/>
            <person name="Mir W."/>
            <person name="McCubbin A.G."/>
            <person name="Shore J.S."/>
        </authorList>
    </citation>
    <scope>NUCLEOTIDE SEQUENCE</scope>
    <source>
        <strain evidence="2">F60SS</strain>
    </source>
</reference>
<organism evidence="2 3">
    <name type="scientific">Turnera subulata</name>
    <dbReference type="NCBI Taxonomy" id="218843"/>
    <lineage>
        <taxon>Eukaryota</taxon>
        <taxon>Viridiplantae</taxon>
        <taxon>Streptophyta</taxon>
        <taxon>Embryophyta</taxon>
        <taxon>Tracheophyta</taxon>
        <taxon>Spermatophyta</taxon>
        <taxon>Magnoliopsida</taxon>
        <taxon>eudicotyledons</taxon>
        <taxon>Gunneridae</taxon>
        <taxon>Pentapetalae</taxon>
        <taxon>rosids</taxon>
        <taxon>fabids</taxon>
        <taxon>Malpighiales</taxon>
        <taxon>Passifloraceae</taxon>
        <taxon>Turnera</taxon>
    </lineage>
</organism>
<protein>
    <submittedName>
        <fullName evidence="2">Uncharacterized protein</fullName>
    </submittedName>
</protein>
<evidence type="ECO:0000313" key="3">
    <source>
        <dbReference type="Proteomes" id="UP001141552"/>
    </source>
</evidence>
<comment type="caution">
    <text evidence="2">The sequence shown here is derived from an EMBL/GenBank/DDBJ whole genome shotgun (WGS) entry which is preliminary data.</text>
</comment>
<dbReference type="EMBL" id="JAKUCV010003553">
    <property type="protein sequence ID" value="KAJ4838438.1"/>
    <property type="molecule type" value="Genomic_DNA"/>
</dbReference>